<dbReference type="AlphaFoldDB" id="A0A9D0ZC50"/>
<evidence type="ECO:0000313" key="2">
    <source>
        <dbReference type="EMBL" id="HIQ77883.1"/>
    </source>
</evidence>
<evidence type="ECO:0000259" key="1">
    <source>
        <dbReference type="Pfam" id="PF06445"/>
    </source>
</evidence>
<dbReference type="InterPro" id="IPR011256">
    <property type="entry name" value="Reg_factor_effector_dom_sf"/>
</dbReference>
<reference evidence="2" key="2">
    <citation type="journal article" date="2021" name="PeerJ">
        <title>Extensive microbial diversity within the chicken gut microbiome revealed by metagenomics and culture.</title>
        <authorList>
            <person name="Gilroy R."/>
            <person name="Ravi A."/>
            <person name="Getino M."/>
            <person name="Pursley I."/>
            <person name="Horton D.L."/>
            <person name="Alikhan N.F."/>
            <person name="Baker D."/>
            <person name="Gharbi K."/>
            <person name="Hall N."/>
            <person name="Watson M."/>
            <person name="Adriaenssens E.M."/>
            <person name="Foster-Nyarko E."/>
            <person name="Jarju S."/>
            <person name="Secka A."/>
            <person name="Antonio M."/>
            <person name="Oren A."/>
            <person name="Chaudhuri R.R."/>
            <person name="La Ragione R."/>
            <person name="Hildebrand F."/>
            <person name="Pallen M.J."/>
        </authorList>
    </citation>
    <scope>NUCLEOTIDE SEQUENCE</scope>
    <source>
        <strain evidence="2">ChiBcolR7-354</strain>
    </source>
</reference>
<dbReference type="InterPro" id="IPR029442">
    <property type="entry name" value="GyrI-like"/>
</dbReference>
<dbReference type="Gene3D" id="3.20.80.10">
    <property type="entry name" value="Regulatory factor, effector binding domain"/>
    <property type="match status" value="1"/>
</dbReference>
<accession>A0A9D0ZC50</accession>
<dbReference type="Pfam" id="PF06445">
    <property type="entry name" value="GyrI-like"/>
    <property type="match status" value="1"/>
</dbReference>
<dbReference type="PIRSF" id="PIRSF031644">
    <property type="entry name" value="UCP031644"/>
    <property type="match status" value="1"/>
</dbReference>
<organism evidence="2 3">
    <name type="scientific">Candidatus Scatomorpha intestinavium</name>
    <dbReference type="NCBI Taxonomy" id="2840922"/>
    <lineage>
        <taxon>Bacteria</taxon>
        <taxon>Bacillati</taxon>
        <taxon>Bacillota</taxon>
        <taxon>Clostridia</taxon>
        <taxon>Eubacteriales</taxon>
        <taxon>Candidatus Scatomorpha</taxon>
    </lineage>
</organism>
<sequence>MAFDFKKEYKEFYMPANKPGIITVPPANYVAVRGAGDPNEEDGEYKRAIGVLYAVAYTIRMSGRSGHEISGFFEYVVPPLEGFWRMSGGGEMDYSNKAALEWISAIRLPGFVTPAELSWAAEEAARKKKLDCSAAEFLTVDEGLCVQMMHIGPYDAEPASIARMDAFIAAGGYENDFGALRLHHEIYLSDP</sequence>
<dbReference type="Proteomes" id="UP000824262">
    <property type="component" value="Unassembled WGS sequence"/>
</dbReference>
<proteinExistence type="predicted"/>
<name>A0A9D0ZC50_9FIRM</name>
<reference evidence="2" key="1">
    <citation type="submission" date="2020-10" db="EMBL/GenBank/DDBJ databases">
        <authorList>
            <person name="Gilroy R."/>
        </authorList>
    </citation>
    <scope>NUCLEOTIDE SEQUENCE</scope>
    <source>
        <strain evidence="2">ChiBcolR7-354</strain>
    </source>
</reference>
<protein>
    <submittedName>
        <fullName evidence="2">GyrI-like domain-containing protein</fullName>
    </submittedName>
</protein>
<dbReference type="InterPro" id="IPR008319">
    <property type="entry name" value="GyrI-like_CCH_Lin2189-like"/>
</dbReference>
<comment type="caution">
    <text evidence="2">The sequence shown here is derived from an EMBL/GenBank/DDBJ whole genome shotgun (WGS) entry which is preliminary data.</text>
</comment>
<feature type="domain" description="GyrI-like small molecule binding" evidence="1">
    <location>
        <begin position="19"/>
        <end position="191"/>
    </location>
</feature>
<evidence type="ECO:0000313" key="3">
    <source>
        <dbReference type="Proteomes" id="UP000824262"/>
    </source>
</evidence>
<feature type="non-terminal residue" evidence="2">
    <location>
        <position position="191"/>
    </location>
</feature>
<dbReference type="EMBL" id="DVGA01000018">
    <property type="protein sequence ID" value="HIQ77883.1"/>
    <property type="molecule type" value="Genomic_DNA"/>
</dbReference>
<gene>
    <name evidence="2" type="ORF">IAB77_01330</name>
</gene>